<keyword evidence="1" id="KW-0732">Signal</keyword>
<dbReference type="Proteomes" id="UP001595462">
    <property type="component" value="Unassembled WGS sequence"/>
</dbReference>
<feature type="chain" id="PRO_5047027642" description="Peptidase M15A C-terminal domain-containing protein" evidence="1">
    <location>
        <begin position="25"/>
        <end position="327"/>
    </location>
</feature>
<protein>
    <recommendedName>
        <fullName evidence="4">Peptidase M15A C-terminal domain-containing protein</fullName>
    </recommendedName>
</protein>
<gene>
    <name evidence="2" type="ORF">ACFOSU_08185</name>
</gene>
<reference evidence="3" key="1">
    <citation type="journal article" date="2019" name="Int. J. Syst. Evol. Microbiol.">
        <title>The Global Catalogue of Microorganisms (GCM) 10K type strain sequencing project: providing services to taxonomists for standard genome sequencing and annotation.</title>
        <authorList>
            <consortium name="The Broad Institute Genomics Platform"/>
            <consortium name="The Broad Institute Genome Sequencing Center for Infectious Disease"/>
            <person name="Wu L."/>
            <person name="Ma J."/>
        </authorList>
    </citation>
    <scope>NUCLEOTIDE SEQUENCE [LARGE SCALE GENOMIC DNA]</scope>
    <source>
        <strain evidence="3">KCTC 52640</strain>
    </source>
</reference>
<dbReference type="InterPro" id="IPR009045">
    <property type="entry name" value="Zn_M74/Hedgehog-like"/>
</dbReference>
<evidence type="ECO:0000313" key="3">
    <source>
        <dbReference type="Proteomes" id="UP001595462"/>
    </source>
</evidence>
<dbReference type="RefSeq" id="WP_380688310.1">
    <property type="nucleotide sequence ID" value="NZ_JBHRSS010000003.1"/>
</dbReference>
<evidence type="ECO:0008006" key="4">
    <source>
        <dbReference type="Google" id="ProtNLM"/>
    </source>
</evidence>
<keyword evidence="3" id="KW-1185">Reference proteome</keyword>
<sequence length="327" mass="35360">MIRLRGYRLLVGAVLGLLAGGADAQRLTMTQALDGDPFGAAPQFSARIQDRRLAGDVAGVFAMPGETLSVVAREIPAGADLTLDVNGFGAARRDNDHSWRWRAPRQPGLYPITLRNRATGGQMRLNVFVKTPFDPAARQLNGYDIGRYQPTARARDPRSAPPRGLVEVTAGTTGVHVSPHFTLGDFLCHQQPQYWPKYVLIRPRLIAKLEMIRTALINAGIDGNGLVVMSGYRTPWYNADIGNTTVYSQHLFGSAADIFVDADADGEMDDLDADGSITAADAGWLADLVETLTAQAPELAGGLSAYPGNRFHGPFVHVDVRGVAVRW</sequence>
<dbReference type="EMBL" id="JBHRSS010000003">
    <property type="protein sequence ID" value="MFC3103869.1"/>
    <property type="molecule type" value="Genomic_DNA"/>
</dbReference>
<proteinExistence type="predicted"/>
<dbReference type="Gene3D" id="3.30.1380.10">
    <property type="match status" value="1"/>
</dbReference>
<evidence type="ECO:0000256" key="1">
    <source>
        <dbReference type="SAM" id="SignalP"/>
    </source>
</evidence>
<organism evidence="2 3">
    <name type="scientific">Salinisphaera aquimarina</name>
    <dbReference type="NCBI Taxonomy" id="2094031"/>
    <lineage>
        <taxon>Bacteria</taxon>
        <taxon>Pseudomonadati</taxon>
        <taxon>Pseudomonadota</taxon>
        <taxon>Gammaproteobacteria</taxon>
        <taxon>Salinisphaerales</taxon>
        <taxon>Salinisphaeraceae</taxon>
        <taxon>Salinisphaera</taxon>
    </lineage>
</organism>
<accession>A0ABV7EMC6</accession>
<evidence type="ECO:0000313" key="2">
    <source>
        <dbReference type="EMBL" id="MFC3103869.1"/>
    </source>
</evidence>
<comment type="caution">
    <text evidence="2">The sequence shown here is derived from an EMBL/GenBank/DDBJ whole genome shotgun (WGS) entry which is preliminary data.</text>
</comment>
<name>A0ABV7EMC6_9GAMM</name>
<feature type="signal peptide" evidence="1">
    <location>
        <begin position="1"/>
        <end position="24"/>
    </location>
</feature>
<dbReference type="SUPFAM" id="SSF55166">
    <property type="entry name" value="Hedgehog/DD-peptidase"/>
    <property type="match status" value="1"/>
</dbReference>